<organism evidence="4 5">
    <name type="scientific">Oleomonas cavernae</name>
    <dbReference type="NCBI Taxonomy" id="2320859"/>
    <lineage>
        <taxon>Bacteria</taxon>
        <taxon>Pseudomonadati</taxon>
        <taxon>Pseudomonadota</taxon>
        <taxon>Alphaproteobacteria</taxon>
        <taxon>Acetobacterales</taxon>
        <taxon>Acetobacteraceae</taxon>
        <taxon>Oleomonas</taxon>
    </lineage>
</organism>
<dbReference type="InterPro" id="IPR036291">
    <property type="entry name" value="NAD(P)-bd_dom_sf"/>
</dbReference>
<dbReference type="Gene3D" id="3.40.50.720">
    <property type="entry name" value="NAD(P)-binding Rossmann-like Domain"/>
    <property type="match status" value="1"/>
</dbReference>
<accession>A0A418VUC9</accession>
<sequence length="249" mass="25445">MSAKVVVVTGAGSGIGRATAIAFAAQGDSVVLAGRRADALAATQALCADPARTLAVPTDVTDEGAVAALFAAALARFGRIDVLFNNAGSFDASGSVEEVPAAKWRALIEVNLTGCFLCAQAAFKAMKAQVPQGGRIVNNGSISAHVPRPRSVAYTASKHAITGLTRSISLDGRPFSIACGQIDIGNAATEMTQGMATGMLQADGRIAPEPRMQAAKAAEAVVFMANLPLDTNVQFLTIAATNMPFIGRG</sequence>
<evidence type="ECO:0000256" key="1">
    <source>
        <dbReference type="ARBA" id="ARBA00006484"/>
    </source>
</evidence>
<dbReference type="Pfam" id="PF00106">
    <property type="entry name" value="adh_short"/>
    <property type="match status" value="1"/>
</dbReference>
<keyword evidence="5" id="KW-1185">Reference proteome</keyword>
<dbReference type="SUPFAM" id="SSF51735">
    <property type="entry name" value="NAD(P)-binding Rossmann-fold domains"/>
    <property type="match status" value="1"/>
</dbReference>
<dbReference type="RefSeq" id="WP_119782820.1">
    <property type="nucleotide sequence ID" value="NZ_QYUK01000016.1"/>
</dbReference>
<evidence type="ECO:0000313" key="4">
    <source>
        <dbReference type="EMBL" id="RJF80768.1"/>
    </source>
</evidence>
<dbReference type="Proteomes" id="UP000284605">
    <property type="component" value="Unassembled WGS sequence"/>
</dbReference>
<dbReference type="PANTHER" id="PTHR43669">
    <property type="entry name" value="5-KETO-D-GLUCONATE 5-REDUCTASE"/>
    <property type="match status" value="1"/>
</dbReference>
<dbReference type="PRINTS" id="PR00080">
    <property type="entry name" value="SDRFAMILY"/>
</dbReference>
<evidence type="ECO:0000256" key="2">
    <source>
        <dbReference type="ARBA" id="ARBA00023002"/>
    </source>
</evidence>
<evidence type="ECO:0000313" key="5">
    <source>
        <dbReference type="Proteomes" id="UP000284605"/>
    </source>
</evidence>
<evidence type="ECO:0000256" key="3">
    <source>
        <dbReference type="RuleBase" id="RU000363"/>
    </source>
</evidence>
<dbReference type="AlphaFoldDB" id="A0A418VUC9"/>
<dbReference type="CDD" id="cd05233">
    <property type="entry name" value="SDR_c"/>
    <property type="match status" value="1"/>
</dbReference>
<proteinExistence type="inferred from homology"/>
<name>A0A418VUC9_9PROT</name>
<comment type="caution">
    <text evidence="4">The sequence shown here is derived from an EMBL/GenBank/DDBJ whole genome shotgun (WGS) entry which is preliminary data.</text>
</comment>
<dbReference type="PRINTS" id="PR00081">
    <property type="entry name" value="GDHRDH"/>
</dbReference>
<dbReference type="OrthoDB" id="658698at2"/>
<reference evidence="4 5" key="1">
    <citation type="submission" date="2018-09" db="EMBL/GenBank/DDBJ databases">
        <authorList>
            <person name="Zhu H."/>
        </authorList>
    </citation>
    <scope>NUCLEOTIDE SEQUENCE [LARGE SCALE GENOMIC DNA]</scope>
    <source>
        <strain evidence="4 5">K1W22B-8</strain>
    </source>
</reference>
<gene>
    <name evidence="4" type="ORF">D3874_27150</name>
</gene>
<dbReference type="InterPro" id="IPR020904">
    <property type="entry name" value="Sc_DH/Rdtase_CS"/>
</dbReference>
<protein>
    <submittedName>
        <fullName evidence="4">SDR family oxidoreductase</fullName>
    </submittedName>
</protein>
<keyword evidence="2" id="KW-0560">Oxidoreductase</keyword>
<dbReference type="PANTHER" id="PTHR43669:SF12">
    <property type="entry name" value="BLR5618 PROTEIN"/>
    <property type="match status" value="1"/>
</dbReference>
<dbReference type="EMBL" id="QYUK01000016">
    <property type="protein sequence ID" value="RJF80768.1"/>
    <property type="molecule type" value="Genomic_DNA"/>
</dbReference>
<comment type="similarity">
    <text evidence="1 3">Belongs to the short-chain dehydrogenases/reductases (SDR) family.</text>
</comment>
<dbReference type="InterPro" id="IPR002347">
    <property type="entry name" value="SDR_fam"/>
</dbReference>
<dbReference type="PROSITE" id="PS00061">
    <property type="entry name" value="ADH_SHORT"/>
    <property type="match status" value="1"/>
</dbReference>
<dbReference type="GO" id="GO:0016491">
    <property type="term" value="F:oxidoreductase activity"/>
    <property type="evidence" value="ECO:0007669"/>
    <property type="project" value="UniProtKB-KW"/>
</dbReference>
<dbReference type="FunFam" id="3.40.50.720:FF:000084">
    <property type="entry name" value="Short-chain dehydrogenase reductase"/>
    <property type="match status" value="1"/>
</dbReference>